<dbReference type="RefSeq" id="WP_097017943.1">
    <property type="nucleotide sequence ID" value="NZ_OBDZ01000013.1"/>
</dbReference>
<dbReference type="InterPro" id="IPR007382">
    <property type="entry name" value="UPF0756_TM"/>
</dbReference>
<evidence type="ECO:0000313" key="7">
    <source>
        <dbReference type="Proteomes" id="UP000219573"/>
    </source>
</evidence>
<keyword evidence="3 5" id="KW-1133">Transmembrane helix</keyword>
<dbReference type="HAMAP" id="MF_01874">
    <property type="entry name" value="UPF0756"/>
    <property type="match status" value="1"/>
</dbReference>
<keyword evidence="1 5" id="KW-1003">Cell membrane</keyword>
<reference evidence="7" key="1">
    <citation type="submission" date="2017-09" db="EMBL/GenBank/DDBJ databases">
        <authorList>
            <person name="Varghese N."/>
            <person name="Submissions S."/>
        </authorList>
    </citation>
    <scope>NUCLEOTIDE SEQUENCE [LARGE SCALE GENOMIC DNA]</scope>
    <source>
        <strain evidence="7">MSL47</strain>
    </source>
</reference>
<dbReference type="GO" id="GO:0005886">
    <property type="term" value="C:plasma membrane"/>
    <property type="evidence" value="ECO:0007669"/>
    <property type="project" value="UniProtKB-SubCell"/>
</dbReference>
<dbReference type="OrthoDB" id="80306at2"/>
<protein>
    <recommendedName>
        <fullName evidence="5">UPF0756 membrane protein SAMN06265827_11331</fullName>
    </recommendedName>
</protein>
<dbReference type="EMBL" id="OBDZ01000013">
    <property type="protein sequence ID" value="SNY29902.1"/>
    <property type="molecule type" value="Genomic_DNA"/>
</dbReference>
<evidence type="ECO:0000256" key="1">
    <source>
        <dbReference type="ARBA" id="ARBA00022475"/>
    </source>
</evidence>
<dbReference type="PANTHER" id="PTHR38452">
    <property type="entry name" value="UPF0756 MEMBRANE PROTEIN YEAL"/>
    <property type="match status" value="1"/>
</dbReference>
<dbReference type="Proteomes" id="UP000219573">
    <property type="component" value="Unassembled WGS sequence"/>
</dbReference>
<keyword evidence="2 5" id="KW-0812">Transmembrane</keyword>
<dbReference type="AlphaFoldDB" id="A0A285H298"/>
<evidence type="ECO:0000256" key="4">
    <source>
        <dbReference type="ARBA" id="ARBA00023136"/>
    </source>
</evidence>
<feature type="transmembrane region" description="Helical" evidence="5">
    <location>
        <begin position="111"/>
        <end position="128"/>
    </location>
</feature>
<keyword evidence="4 5" id="KW-0472">Membrane</keyword>
<name>A0A285H298_9FIRM</name>
<keyword evidence="7" id="KW-1185">Reference proteome</keyword>
<proteinExistence type="inferred from homology"/>
<evidence type="ECO:0000256" key="3">
    <source>
        <dbReference type="ARBA" id="ARBA00022989"/>
    </source>
</evidence>
<dbReference type="Pfam" id="PF04284">
    <property type="entry name" value="DUF441"/>
    <property type="match status" value="1"/>
</dbReference>
<feature type="transmembrane region" description="Helical" evidence="5">
    <location>
        <begin position="6"/>
        <end position="33"/>
    </location>
</feature>
<comment type="subcellular location">
    <subcellularLocation>
        <location evidence="5">Cell membrane</location>
        <topology evidence="5">Multi-pass membrane protein</topology>
    </subcellularLocation>
</comment>
<sequence length="152" mass="16494">MNTSYIFLLIIFSIGLLSKSDLLVLASIVLFILKLIRFDNFLVILDNFGIKIGLLFLLLSVMVPLVDGSISLVEIIKSYKSIIAVFALVSGLLATKVVGMGIILLEREPELIVGMLLGSIIGIVFFNGVPTGPLLAAGLTAIFYQLYSLLFN</sequence>
<feature type="transmembrane region" description="Helical" evidence="5">
    <location>
        <begin position="134"/>
        <end position="151"/>
    </location>
</feature>
<gene>
    <name evidence="6" type="ORF">SAMN06265827_11331</name>
</gene>
<dbReference type="PANTHER" id="PTHR38452:SF1">
    <property type="entry name" value="UPF0756 MEMBRANE PROTEIN YEAL"/>
    <property type="match status" value="1"/>
</dbReference>
<evidence type="ECO:0000256" key="2">
    <source>
        <dbReference type="ARBA" id="ARBA00022692"/>
    </source>
</evidence>
<comment type="similarity">
    <text evidence="5">Belongs to the UPF0756 family.</text>
</comment>
<feature type="transmembrane region" description="Helical" evidence="5">
    <location>
        <begin position="82"/>
        <end position="104"/>
    </location>
</feature>
<dbReference type="STRING" id="1413210.U472_07770"/>
<evidence type="ECO:0000313" key="6">
    <source>
        <dbReference type="EMBL" id="SNY29902.1"/>
    </source>
</evidence>
<organism evidence="6 7">
    <name type="scientific">Orenia metallireducens</name>
    <dbReference type="NCBI Taxonomy" id="1413210"/>
    <lineage>
        <taxon>Bacteria</taxon>
        <taxon>Bacillati</taxon>
        <taxon>Bacillota</taxon>
        <taxon>Clostridia</taxon>
        <taxon>Halanaerobiales</taxon>
        <taxon>Halobacteroidaceae</taxon>
        <taxon>Orenia</taxon>
    </lineage>
</organism>
<accession>A0A285H298</accession>
<evidence type="ECO:0000256" key="5">
    <source>
        <dbReference type="HAMAP-Rule" id="MF_01874"/>
    </source>
</evidence>